<sequence length="105" mass="11511">MGRIVIVGYKPKAGKAEALKVLMQTHVQRLRQEGLATDRESILMEATDGTIVEVFEWVSAEAIQSAHTNPAVLQMWGEYAEVCDYVPVGSLAEAGNLFSDFTPVE</sequence>
<name>A0A1H2BA03_MUCMA</name>
<reference evidence="1 2" key="1">
    <citation type="submission" date="2016-10" db="EMBL/GenBank/DDBJ databases">
        <authorList>
            <person name="de Groot N.N."/>
        </authorList>
    </citation>
    <scope>NUCLEOTIDE SEQUENCE [LARGE SCALE GENOMIC DNA]</scope>
    <source>
        <strain evidence="1 2">MP1X4</strain>
    </source>
</reference>
<dbReference type="SUPFAM" id="SSF54909">
    <property type="entry name" value="Dimeric alpha+beta barrel"/>
    <property type="match status" value="1"/>
</dbReference>
<dbReference type="InterPro" id="IPR011008">
    <property type="entry name" value="Dimeric_a/b-barrel"/>
</dbReference>
<gene>
    <name evidence="1" type="ORF">SAMN05216490_3979</name>
</gene>
<accession>A0A1H2BA03</accession>
<dbReference type="RefSeq" id="WP_091377073.1">
    <property type="nucleotide sequence ID" value="NZ_LT629740.1"/>
</dbReference>
<evidence type="ECO:0000313" key="2">
    <source>
        <dbReference type="Proteomes" id="UP000199679"/>
    </source>
</evidence>
<dbReference type="Proteomes" id="UP000199679">
    <property type="component" value="Chromosome I"/>
</dbReference>
<dbReference type="STRING" id="652787.SAMN05216490_3979"/>
<evidence type="ECO:0008006" key="3">
    <source>
        <dbReference type="Google" id="ProtNLM"/>
    </source>
</evidence>
<dbReference type="OrthoDB" id="7595390at2"/>
<dbReference type="AlphaFoldDB" id="A0A1H2BA03"/>
<protein>
    <recommendedName>
        <fullName evidence="3">Quinol monooxygenase YgiN</fullName>
    </recommendedName>
</protein>
<proteinExistence type="predicted"/>
<keyword evidence="2" id="KW-1185">Reference proteome</keyword>
<organism evidence="1 2">
    <name type="scientific">Mucilaginibacter mallensis</name>
    <dbReference type="NCBI Taxonomy" id="652787"/>
    <lineage>
        <taxon>Bacteria</taxon>
        <taxon>Pseudomonadati</taxon>
        <taxon>Bacteroidota</taxon>
        <taxon>Sphingobacteriia</taxon>
        <taxon>Sphingobacteriales</taxon>
        <taxon>Sphingobacteriaceae</taxon>
        <taxon>Mucilaginibacter</taxon>
    </lineage>
</organism>
<evidence type="ECO:0000313" key="1">
    <source>
        <dbReference type="EMBL" id="SDT54646.1"/>
    </source>
</evidence>
<dbReference type="EMBL" id="LT629740">
    <property type="protein sequence ID" value="SDT54646.1"/>
    <property type="molecule type" value="Genomic_DNA"/>
</dbReference>